<dbReference type="EMBL" id="VZAH01000121">
    <property type="protein sequence ID" value="MQP15279.1"/>
    <property type="molecule type" value="Genomic_DNA"/>
</dbReference>
<dbReference type="InterPro" id="IPR020449">
    <property type="entry name" value="Tscrpt_reg_AraC-type_HTH"/>
</dbReference>
<protein>
    <submittedName>
        <fullName evidence="5">AraC family transcriptional regulator</fullName>
    </submittedName>
</protein>
<dbReference type="GO" id="GO:0043565">
    <property type="term" value="F:sequence-specific DNA binding"/>
    <property type="evidence" value="ECO:0007669"/>
    <property type="project" value="InterPro"/>
</dbReference>
<proteinExistence type="predicted"/>
<name>A0A6G1VPB3_9BACT</name>
<reference evidence="5 6" key="1">
    <citation type="submission" date="2019-09" db="EMBL/GenBank/DDBJ databases">
        <title>Distinct polysaccharide growth profiles of human intestinal Prevotella copri isolates.</title>
        <authorList>
            <person name="Fehlner-Peach H."/>
            <person name="Magnabosco C."/>
            <person name="Raghavan V."/>
            <person name="Scher J.U."/>
            <person name="Tett A."/>
            <person name="Cox L.M."/>
            <person name="Gottsegen C."/>
            <person name="Watters A."/>
            <person name="Wiltshire- Gordon J.D."/>
            <person name="Segata N."/>
            <person name="Bonneau R."/>
            <person name="Littman D.R."/>
        </authorList>
    </citation>
    <scope>NUCLEOTIDE SEQUENCE [LARGE SCALE GENOMIC DNA]</scope>
    <source>
        <strain evidence="6">iAA917</strain>
    </source>
</reference>
<organism evidence="5 6">
    <name type="scientific">Segatella copri</name>
    <dbReference type="NCBI Taxonomy" id="165179"/>
    <lineage>
        <taxon>Bacteria</taxon>
        <taxon>Pseudomonadati</taxon>
        <taxon>Bacteroidota</taxon>
        <taxon>Bacteroidia</taxon>
        <taxon>Bacteroidales</taxon>
        <taxon>Prevotellaceae</taxon>
        <taxon>Segatella</taxon>
    </lineage>
</organism>
<dbReference type="OrthoDB" id="1116352at2"/>
<evidence type="ECO:0000313" key="5">
    <source>
        <dbReference type="EMBL" id="MQP15279.1"/>
    </source>
</evidence>
<keyword evidence="2" id="KW-0238">DNA-binding</keyword>
<sequence length="40" mass="4633">MKVAYYSEVSYMVGFSSPSYFTKCFQKQFGMKPAEFTEMG</sequence>
<evidence type="ECO:0000259" key="4">
    <source>
        <dbReference type="PROSITE" id="PS01124"/>
    </source>
</evidence>
<dbReference type="Proteomes" id="UP000477980">
    <property type="component" value="Unassembled WGS sequence"/>
</dbReference>
<feature type="domain" description="HTH araC/xylS-type" evidence="4">
    <location>
        <begin position="1"/>
        <end position="39"/>
    </location>
</feature>
<accession>A0A6G1VPB3</accession>
<keyword evidence="1" id="KW-0805">Transcription regulation</keyword>
<evidence type="ECO:0000313" key="6">
    <source>
        <dbReference type="Proteomes" id="UP000477980"/>
    </source>
</evidence>
<dbReference type="InterPro" id="IPR018060">
    <property type="entry name" value="HTH_AraC"/>
</dbReference>
<dbReference type="PROSITE" id="PS01124">
    <property type="entry name" value="HTH_ARAC_FAMILY_2"/>
    <property type="match status" value="1"/>
</dbReference>
<dbReference type="AlphaFoldDB" id="A0A6G1VPB3"/>
<evidence type="ECO:0000256" key="2">
    <source>
        <dbReference type="ARBA" id="ARBA00023125"/>
    </source>
</evidence>
<dbReference type="Pfam" id="PF00165">
    <property type="entry name" value="HTH_AraC"/>
    <property type="match status" value="1"/>
</dbReference>
<dbReference type="PRINTS" id="PR00032">
    <property type="entry name" value="HTHARAC"/>
</dbReference>
<evidence type="ECO:0000256" key="3">
    <source>
        <dbReference type="ARBA" id="ARBA00023163"/>
    </source>
</evidence>
<evidence type="ECO:0000256" key="1">
    <source>
        <dbReference type="ARBA" id="ARBA00023015"/>
    </source>
</evidence>
<dbReference type="SUPFAM" id="SSF46689">
    <property type="entry name" value="Homeodomain-like"/>
    <property type="match status" value="1"/>
</dbReference>
<dbReference type="InterPro" id="IPR009057">
    <property type="entry name" value="Homeodomain-like_sf"/>
</dbReference>
<gene>
    <name evidence="5" type="ORF">F7D25_12855</name>
</gene>
<keyword evidence="3" id="KW-0804">Transcription</keyword>
<comment type="caution">
    <text evidence="5">The sequence shown here is derived from an EMBL/GenBank/DDBJ whole genome shotgun (WGS) entry which is preliminary data.</text>
</comment>
<dbReference type="GO" id="GO:0003700">
    <property type="term" value="F:DNA-binding transcription factor activity"/>
    <property type="evidence" value="ECO:0007669"/>
    <property type="project" value="InterPro"/>
</dbReference>
<dbReference type="Gene3D" id="1.10.10.60">
    <property type="entry name" value="Homeodomain-like"/>
    <property type="match status" value="1"/>
</dbReference>